<evidence type="ECO:0000313" key="2">
    <source>
        <dbReference type="EMBL" id="MDQ0579165.1"/>
    </source>
</evidence>
<proteinExistence type="predicted"/>
<keyword evidence="3" id="KW-1185">Reference proteome</keyword>
<protein>
    <submittedName>
        <fullName evidence="2">Uncharacterized protein</fullName>
    </submittedName>
</protein>
<feature type="region of interest" description="Disordered" evidence="1">
    <location>
        <begin position="1"/>
        <end position="83"/>
    </location>
</feature>
<reference evidence="2 3" key="1">
    <citation type="submission" date="2023-07" db="EMBL/GenBank/DDBJ databases">
        <title>Comparative genomics of wheat-associated soil bacteria to identify genetic determinants of phenazine resistance.</title>
        <authorList>
            <person name="Mouncey N."/>
        </authorList>
    </citation>
    <scope>NUCLEOTIDE SEQUENCE [LARGE SCALE GENOMIC DNA]</scope>
    <source>
        <strain evidence="2 3">B2I6</strain>
    </source>
</reference>
<gene>
    <name evidence="2" type="ORF">QF030_001343</name>
</gene>
<name>A0ABU0NJA7_STRRH</name>
<evidence type="ECO:0000256" key="1">
    <source>
        <dbReference type="SAM" id="MobiDB-lite"/>
    </source>
</evidence>
<comment type="caution">
    <text evidence="2">The sequence shown here is derived from an EMBL/GenBank/DDBJ whole genome shotgun (WGS) entry which is preliminary data.</text>
</comment>
<dbReference type="EMBL" id="JAUSWV010000002">
    <property type="protein sequence ID" value="MDQ0579165.1"/>
    <property type="molecule type" value="Genomic_DNA"/>
</dbReference>
<evidence type="ECO:0000313" key="3">
    <source>
        <dbReference type="Proteomes" id="UP001230654"/>
    </source>
</evidence>
<feature type="compositionally biased region" description="Basic and acidic residues" evidence="1">
    <location>
        <begin position="7"/>
        <end position="18"/>
    </location>
</feature>
<dbReference type="Proteomes" id="UP001230654">
    <property type="component" value="Unassembled WGS sequence"/>
</dbReference>
<sequence length="83" mass="8732">MVGRPADWTKHFADDRGIDALGSPTYDDTHPSTMPGRGRRPPPGAPSALPPYSGNGARAASAPITPARPADGWRPTAHDHRPA</sequence>
<organism evidence="2 3">
    <name type="scientific">Streptomyces rishiriensis</name>
    <dbReference type="NCBI Taxonomy" id="68264"/>
    <lineage>
        <taxon>Bacteria</taxon>
        <taxon>Bacillati</taxon>
        <taxon>Actinomycetota</taxon>
        <taxon>Actinomycetes</taxon>
        <taxon>Kitasatosporales</taxon>
        <taxon>Streptomycetaceae</taxon>
        <taxon>Streptomyces</taxon>
    </lineage>
</organism>
<accession>A0ABU0NJA7</accession>